<dbReference type="Proteomes" id="UP000594632">
    <property type="component" value="Chromosome"/>
</dbReference>
<evidence type="ECO:0000313" key="1">
    <source>
        <dbReference type="EMBL" id="QPG51182.1"/>
    </source>
</evidence>
<accession>A0A7S9ILN5</accession>
<name>A0A7S9ILN5_SACSO</name>
<dbReference type="AlphaFoldDB" id="A0A7S9ILN5"/>
<organism evidence="1 2">
    <name type="scientific">Saccharolobus solfataricus</name>
    <name type="common">Sulfolobus solfataricus</name>
    <dbReference type="NCBI Taxonomy" id="2287"/>
    <lineage>
        <taxon>Archaea</taxon>
        <taxon>Thermoproteota</taxon>
        <taxon>Thermoprotei</taxon>
        <taxon>Sulfolobales</taxon>
        <taxon>Sulfolobaceae</taxon>
        <taxon>Saccharolobus</taxon>
    </lineage>
</organism>
<dbReference type="EMBL" id="CP050869">
    <property type="protein sequence ID" value="QPG51182.1"/>
    <property type="molecule type" value="Genomic_DNA"/>
</dbReference>
<gene>
    <name evidence="1" type="ORF">HFC64_16335</name>
</gene>
<protein>
    <submittedName>
        <fullName evidence="1">Uncharacterized protein</fullName>
    </submittedName>
</protein>
<proteinExistence type="predicted"/>
<reference evidence="1 2" key="1">
    <citation type="journal article" date="2020" name="Nat. Commun.">
        <title>The structures of two archaeal type IV pili illuminate evolutionary relationships.</title>
        <authorList>
            <person name="Wang F."/>
            <person name="Baquero D.P."/>
            <person name="Su Z."/>
            <person name="Beltran L.C."/>
            <person name="Prangishvili D."/>
            <person name="Krupovic M."/>
            <person name="Egelman E.H."/>
        </authorList>
    </citation>
    <scope>NUCLEOTIDE SEQUENCE [LARGE SCALE GENOMIC DNA]</scope>
    <source>
        <strain evidence="1 2">POZ149</strain>
    </source>
</reference>
<evidence type="ECO:0000313" key="2">
    <source>
        <dbReference type="Proteomes" id="UP000594632"/>
    </source>
</evidence>
<sequence>MNIVFSQTFIYDVSRYEIQAVKDPNNSVLMIPTTSFPYEENIGSNLGHYECSLTSASTIGNNFTSAFYIQDNPNRVISRRTIIMRGVDIAVSIRNEKAIINNVPLNVPLVSSTTSDIGLSPEEFILIVNYSEQRQFNLMIVNSKYLGRS</sequence>